<dbReference type="EMBL" id="VOOR01000037">
    <property type="protein sequence ID" value="TXB62085.1"/>
    <property type="molecule type" value="Genomic_DNA"/>
</dbReference>
<keyword evidence="1" id="KW-0472">Membrane</keyword>
<keyword evidence="3" id="KW-1185">Reference proteome</keyword>
<feature type="transmembrane region" description="Helical" evidence="1">
    <location>
        <begin position="151"/>
        <end position="169"/>
    </location>
</feature>
<evidence type="ECO:0008006" key="4">
    <source>
        <dbReference type="Google" id="ProtNLM"/>
    </source>
</evidence>
<dbReference type="OrthoDB" id="1492076at2"/>
<feature type="transmembrane region" description="Helical" evidence="1">
    <location>
        <begin position="12"/>
        <end position="36"/>
    </location>
</feature>
<feature type="transmembrane region" description="Helical" evidence="1">
    <location>
        <begin position="113"/>
        <end position="131"/>
    </location>
</feature>
<name>A0A5C6RJH0_9BACT</name>
<proteinExistence type="predicted"/>
<feature type="transmembrane region" description="Helical" evidence="1">
    <location>
        <begin position="48"/>
        <end position="69"/>
    </location>
</feature>
<organism evidence="2 3">
    <name type="scientific">Phaeodactylibacter luteus</name>
    <dbReference type="NCBI Taxonomy" id="1564516"/>
    <lineage>
        <taxon>Bacteria</taxon>
        <taxon>Pseudomonadati</taxon>
        <taxon>Bacteroidota</taxon>
        <taxon>Saprospiria</taxon>
        <taxon>Saprospirales</taxon>
        <taxon>Haliscomenobacteraceae</taxon>
        <taxon>Phaeodactylibacter</taxon>
    </lineage>
</organism>
<feature type="transmembrane region" description="Helical" evidence="1">
    <location>
        <begin position="189"/>
        <end position="210"/>
    </location>
</feature>
<gene>
    <name evidence="2" type="ORF">FRY97_15720</name>
</gene>
<dbReference type="AlphaFoldDB" id="A0A5C6RJH0"/>
<reference evidence="2 3" key="1">
    <citation type="submission" date="2019-08" db="EMBL/GenBank/DDBJ databases">
        <title>Genome of Phaeodactylibacter luteus.</title>
        <authorList>
            <person name="Bowman J.P."/>
        </authorList>
    </citation>
    <scope>NUCLEOTIDE SEQUENCE [LARGE SCALE GENOMIC DNA]</scope>
    <source>
        <strain evidence="2 3">KCTC 42180</strain>
    </source>
</reference>
<dbReference type="RefSeq" id="WP_147168516.1">
    <property type="nucleotide sequence ID" value="NZ_VOOR01000037.1"/>
</dbReference>
<keyword evidence="1" id="KW-1133">Transmembrane helix</keyword>
<feature type="transmembrane region" description="Helical" evidence="1">
    <location>
        <begin position="230"/>
        <end position="254"/>
    </location>
</feature>
<evidence type="ECO:0000256" key="1">
    <source>
        <dbReference type="SAM" id="Phobius"/>
    </source>
</evidence>
<evidence type="ECO:0000313" key="2">
    <source>
        <dbReference type="EMBL" id="TXB62085.1"/>
    </source>
</evidence>
<evidence type="ECO:0000313" key="3">
    <source>
        <dbReference type="Proteomes" id="UP000321580"/>
    </source>
</evidence>
<sequence length="266" mass="30986">MDFLVTGDRSIFFYLLLFFLAAGVLQALSLGALFFLKRSGDSRANAAYGLLLIGFGLTLLHNILNFIGLYEAYPGLKFLPLYYTLSFPVLLFFHAKLSLYPAYKLRWTDAKHLLLPVGQLLFFTLLFLQPADYKAGVSRAFYNPFYGALEQGLYLVSFFAYLYFAHRYVRARRREARRLHQQQELRKALYLRTLLRVLLVLFTIHTVFVLTDFVYYEFLEINLRSVKPYVALGMLSFAVLGYWMGTYGFQVLFWGRYVFGGKQQEQ</sequence>
<feature type="transmembrane region" description="Helical" evidence="1">
    <location>
        <begin position="81"/>
        <end position="101"/>
    </location>
</feature>
<dbReference type="Proteomes" id="UP000321580">
    <property type="component" value="Unassembled WGS sequence"/>
</dbReference>
<keyword evidence="1" id="KW-0812">Transmembrane</keyword>
<accession>A0A5C6RJH0</accession>
<protein>
    <recommendedName>
        <fullName evidence="4">Histidine kinase N-terminal 7TM region domain-containing protein</fullName>
    </recommendedName>
</protein>
<comment type="caution">
    <text evidence="2">The sequence shown here is derived from an EMBL/GenBank/DDBJ whole genome shotgun (WGS) entry which is preliminary data.</text>
</comment>